<dbReference type="InterPro" id="IPR020476">
    <property type="entry name" value="Nudix_hydrolase"/>
</dbReference>
<organism evidence="4 5">
    <name type="scientific">Halomarina ordinaria</name>
    <dbReference type="NCBI Taxonomy" id="3033939"/>
    <lineage>
        <taxon>Archaea</taxon>
        <taxon>Methanobacteriati</taxon>
        <taxon>Methanobacteriota</taxon>
        <taxon>Stenosarchaea group</taxon>
        <taxon>Halobacteria</taxon>
        <taxon>Halobacteriales</taxon>
        <taxon>Natronomonadaceae</taxon>
        <taxon>Halomarina</taxon>
    </lineage>
</organism>
<dbReference type="GO" id="GO:0016787">
    <property type="term" value="F:hydrolase activity"/>
    <property type="evidence" value="ECO:0007669"/>
    <property type="project" value="UniProtKB-KW"/>
</dbReference>
<dbReference type="Proteomes" id="UP001596406">
    <property type="component" value="Unassembled WGS sequence"/>
</dbReference>
<feature type="domain" description="Nudix hydrolase" evidence="3">
    <location>
        <begin position="38"/>
        <end position="165"/>
    </location>
</feature>
<comment type="cofactor">
    <cofactor evidence="1">
        <name>Mg(2+)</name>
        <dbReference type="ChEBI" id="CHEBI:18420"/>
    </cofactor>
</comment>
<evidence type="ECO:0000256" key="2">
    <source>
        <dbReference type="ARBA" id="ARBA00022801"/>
    </source>
</evidence>
<dbReference type="PROSITE" id="PS00893">
    <property type="entry name" value="NUDIX_BOX"/>
    <property type="match status" value="1"/>
</dbReference>
<gene>
    <name evidence="4" type="ORF">ACFQHK_02060</name>
</gene>
<dbReference type="PRINTS" id="PR00502">
    <property type="entry name" value="NUDIXFAMILY"/>
</dbReference>
<evidence type="ECO:0000256" key="1">
    <source>
        <dbReference type="ARBA" id="ARBA00001946"/>
    </source>
</evidence>
<dbReference type="AlphaFoldDB" id="A0ABD5UAR5"/>
<name>A0ABD5UAR5_9EURY</name>
<dbReference type="InterPro" id="IPR000086">
    <property type="entry name" value="NUDIX_hydrolase_dom"/>
</dbReference>
<dbReference type="PANTHER" id="PTHR43046:SF14">
    <property type="entry name" value="MUTT_NUDIX FAMILY PROTEIN"/>
    <property type="match status" value="1"/>
</dbReference>
<reference evidence="4 5" key="1">
    <citation type="journal article" date="2019" name="Int. J. Syst. Evol. Microbiol.">
        <title>The Global Catalogue of Microorganisms (GCM) 10K type strain sequencing project: providing services to taxonomists for standard genome sequencing and annotation.</title>
        <authorList>
            <consortium name="The Broad Institute Genomics Platform"/>
            <consortium name="The Broad Institute Genome Sequencing Center for Infectious Disease"/>
            <person name="Wu L."/>
            <person name="Ma J."/>
        </authorList>
    </citation>
    <scope>NUCLEOTIDE SEQUENCE [LARGE SCALE GENOMIC DNA]</scope>
    <source>
        <strain evidence="4 5">PSRA2</strain>
    </source>
</reference>
<protein>
    <submittedName>
        <fullName evidence="4">NUDIX domain-containing protein</fullName>
    </submittedName>
</protein>
<dbReference type="PROSITE" id="PS51462">
    <property type="entry name" value="NUDIX"/>
    <property type="match status" value="1"/>
</dbReference>
<comment type="caution">
    <text evidence="4">The sequence shown here is derived from an EMBL/GenBank/DDBJ whole genome shotgun (WGS) entry which is preliminary data.</text>
</comment>
<dbReference type="InterPro" id="IPR015797">
    <property type="entry name" value="NUDIX_hydrolase-like_dom_sf"/>
</dbReference>
<accession>A0ABD5UAR5</accession>
<keyword evidence="5" id="KW-1185">Reference proteome</keyword>
<keyword evidence="2" id="KW-0378">Hydrolase</keyword>
<dbReference type="Gene3D" id="3.90.79.10">
    <property type="entry name" value="Nucleoside Triphosphate Pyrophosphohydrolase"/>
    <property type="match status" value="1"/>
</dbReference>
<dbReference type="Pfam" id="PF00293">
    <property type="entry name" value="NUDIX"/>
    <property type="match status" value="1"/>
</dbReference>
<evidence type="ECO:0000313" key="5">
    <source>
        <dbReference type="Proteomes" id="UP001596406"/>
    </source>
</evidence>
<dbReference type="InterPro" id="IPR020084">
    <property type="entry name" value="NUDIX_hydrolase_CS"/>
</dbReference>
<sequence>MTPTPEELVAAAAGDVARFAATVSLPAAEWESVRDRGDVAWGVGAAVVDAGRLLLVRQRGQWLLPGGMLEPDERHAEGAAREVYEETGVPVEVTGLGAVVEQTFRNAATDEAFDVAFVAFHATPEHTRLADDPGLEGEAIEDVAWHGTVPADTFQREMVTALFEG</sequence>
<dbReference type="PANTHER" id="PTHR43046">
    <property type="entry name" value="GDP-MANNOSE MANNOSYL HYDROLASE"/>
    <property type="match status" value="1"/>
</dbReference>
<proteinExistence type="predicted"/>
<dbReference type="SUPFAM" id="SSF55811">
    <property type="entry name" value="Nudix"/>
    <property type="match status" value="1"/>
</dbReference>
<dbReference type="EMBL" id="JBHSXM010000001">
    <property type="protein sequence ID" value="MFC6835291.1"/>
    <property type="molecule type" value="Genomic_DNA"/>
</dbReference>
<evidence type="ECO:0000313" key="4">
    <source>
        <dbReference type="EMBL" id="MFC6835291.1"/>
    </source>
</evidence>
<dbReference type="RefSeq" id="WP_304446997.1">
    <property type="nucleotide sequence ID" value="NZ_JARRAH010000001.1"/>
</dbReference>
<evidence type="ECO:0000259" key="3">
    <source>
        <dbReference type="PROSITE" id="PS51462"/>
    </source>
</evidence>